<organism evidence="3 4">
    <name type="scientific">Trypanosoma rangeli SC58</name>
    <dbReference type="NCBI Taxonomy" id="429131"/>
    <lineage>
        <taxon>Eukaryota</taxon>
        <taxon>Discoba</taxon>
        <taxon>Euglenozoa</taxon>
        <taxon>Kinetoplastea</taxon>
        <taxon>Metakinetoplastina</taxon>
        <taxon>Trypanosomatida</taxon>
        <taxon>Trypanosomatidae</taxon>
        <taxon>Trypanosoma</taxon>
        <taxon>Herpetosoma</taxon>
    </lineage>
</organism>
<keyword evidence="2" id="KW-0472">Membrane</keyword>
<feature type="compositionally biased region" description="Polar residues" evidence="1">
    <location>
        <begin position="25"/>
        <end position="35"/>
    </location>
</feature>
<accession>A0A061J706</accession>
<feature type="transmembrane region" description="Helical" evidence="2">
    <location>
        <begin position="78"/>
        <end position="97"/>
    </location>
</feature>
<evidence type="ECO:0000256" key="2">
    <source>
        <dbReference type="SAM" id="Phobius"/>
    </source>
</evidence>
<dbReference type="AlphaFoldDB" id="A0A061J706"/>
<protein>
    <submittedName>
        <fullName evidence="3">Uncharacterized protein</fullName>
    </submittedName>
</protein>
<feature type="region of interest" description="Disordered" evidence="1">
    <location>
        <begin position="25"/>
        <end position="64"/>
    </location>
</feature>
<dbReference type="EMBL" id="AUPL01002347">
    <property type="protein sequence ID" value="ESL09926.1"/>
    <property type="molecule type" value="Genomic_DNA"/>
</dbReference>
<dbReference type="Proteomes" id="UP000031737">
    <property type="component" value="Unassembled WGS sequence"/>
</dbReference>
<dbReference type="OrthoDB" id="276540at2759"/>
<sequence length="254" mass="28122">MLRRVKAGEYLFTVPVAALWLSSRGNSSRETTTSLPDKPTPQVGDGGKKGGDDKTKRGDGASQESFGRRLFTSWQQGVVASMGAVMGIGAVSFFFYAPVKDDTVHHTAVVASEALGDARLREQAIQLSKEVVENVLKDSKTLDLVVRLVVQVLRQDDTMTAVSSFLRALFEDHYTQEVTKKFVLMTILDPWIQEQLRGIAKDLAKGLLKDPEVKKALVDFLTDSAVVSLRDEELRWDAARAVRSVVKRILTPWC</sequence>
<feature type="compositionally biased region" description="Basic and acidic residues" evidence="1">
    <location>
        <begin position="46"/>
        <end position="59"/>
    </location>
</feature>
<dbReference type="VEuPathDB" id="TriTrypDB:TRSC58_02347"/>
<keyword evidence="2" id="KW-1133">Transmembrane helix</keyword>
<dbReference type="PANTHER" id="PTHR37935:SF1">
    <property type="entry name" value="CHROMOSOME UNDETERMINED SCAFFOLD_14, WHOLE GENOME SHOTGUN SEQUENCE"/>
    <property type="match status" value="1"/>
</dbReference>
<evidence type="ECO:0000256" key="1">
    <source>
        <dbReference type="SAM" id="MobiDB-lite"/>
    </source>
</evidence>
<dbReference type="PANTHER" id="PTHR37935">
    <property type="entry name" value="CHROMOSOME UNDETERMINED SCAFFOLD_14, WHOLE GENOME SHOTGUN SEQUENCE"/>
    <property type="match status" value="1"/>
</dbReference>
<gene>
    <name evidence="3" type="ORF">TRSC58_02347</name>
</gene>
<name>A0A061J706_TRYRA</name>
<proteinExistence type="predicted"/>
<reference evidence="3 4" key="1">
    <citation type="submission" date="2013-07" db="EMBL/GenBank/DDBJ databases">
        <authorList>
            <person name="Stoco P.H."/>
            <person name="Wagner G."/>
            <person name="Gerber A."/>
            <person name="Zaha A."/>
            <person name="Thompson C."/>
            <person name="Bartholomeu D.C."/>
            <person name="Luckemeyer D.D."/>
            <person name="Bahia D."/>
            <person name="Loreto E."/>
            <person name="Prestes E.B."/>
            <person name="Lima F.M."/>
            <person name="Rodrigues-Luiz G."/>
            <person name="Vallejo G.A."/>
            <person name="Filho J.F."/>
            <person name="Monteiro K.M."/>
            <person name="Tyler K.M."/>
            <person name="de Almeida L.G."/>
            <person name="Ortiz M.F."/>
            <person name="Siervo M.A."/>
            <person name="de Moraes M.H."/>
            <person name="Cunha O.L."/>
            <person name="Mendonca-Neto R."/>
            <person name="Silva R."/>
            <person name="Teixeira S.M."/>
            <person name="Murta S.M."/>
            <person name="Sincero T.C."/>
            <person name="Mendes T.A."/>
            <person name="Urmenyi T.P."/>
            <person name="Silva V.G."/>
            <person name="da Rocha W.D."/>
            <person name="Andersson B."/>
            <person name="Romanha A.J."/>
            <person name="Steindel M."/>
            <person name="de Vasconcelos A.T."/>
            <person name="Grisard E.C."/>
        </authorList>
    </citation>
    <scope>NUCLEOTIDE SEQUENCE [LARGE SCALE GENOMIC DNA]</scope>
    <source>
        <strain evidence="3 4">SC58</strain>
    </source>
</reference>
<evidence type="ECO:0000313" key="4">
    <source>
        <dbReference type="Proteomes" id="UP000031737"/>
    </source>
</evidence>
<evidence type="ECO:0000313" key="3">
    <source>
        <dbReference type="EMBL" id="ESL09926.1"/>
    </source>
</evidence>
<keyword evidence="2" id="KW-0812">Transmembrane</keyword>
<comment type="caution">
    <text evidence="3">The sequence shown here is derived from an EMBL/GenBank/DDBJ whole genome shotgun (WGS) entry which is preliminary data.</text>
</comment>
<keyword evidence="4" id="KW-1185">Reference proteome</keyword>